<dbReference type="RefSeq" id="WP_132619950.1">
    <property type="nucleotide sequence ID" value="NZ_SMKV01000004.1"/>
</dbReference>
<protein>
    <submittedName>
        <fullName evidence="2">DUF3040 domain-containing protein</fullName>
    </submittedName>
</protein>
<feature type="transmembrane region" description="Helical" evidence="1">
    <location>
        <begin position="46"/>
        <end position="79"/>
    </location>
</feature>
<dbReference type="EMBL" id="SMKV01000004">
    <property type="protein sequence ID" value="TDC95488.1"/>
    <property type="molecule type" value="Genomic_DNA"/>
</dbReference>
<comment type="caution">
    <text evidence="2">The sequence shown here is derived from an EMBL/GenBank/DDBJ whole genome shotgun (WGS) entry which is preliminary data.</text>
</comment>
<accession>A0A4R4USX8</accession>
<organism evidence="2 3">
    <name type="scientific">Saccharopolyspora aridisoli</name>
    <dbReference type="NCBI Taxonomy" id="2530385"/>
    <lineage>
        <taxon>Bacteria</taxon>
        <taxon>Bacillati</taxon>
        <taxon>Actinomycetota</taxon>
        <taxon>Actinomycetes</taxon>
        <taxon>Pseudonocardiales</taxon>
        <taxon>Pseudonocardiaceae</taxon>
        <taxon>Saccharopolyspora</taxon>
    </lineage>
</organism>
<keyword evidence="3" id="KW-1185">Reference proteome</keyword>
<name>A0A4R4USX8_9PSEU</name>
<gene>
    <name evidence="2" type="ORF">E1161_04735</name>
</gene>
<evidence type="ECO:0000313" key="3">
    <source>
        <dbReference type="Proteomes" id="UP000294744"/>
    </source>
</evidence>
<sequence length="89" mass="9769">MRSEERRRLRAIESGLYDEDPGLARKFDDFNEGVPAVRRYRVEFAVATSMVLTVCAGLCLVAGLFLGGLVLGVLALLIAMMTVANREHA</sequence>
<reference evidence="2 3" key="1">
    <citation type="submission" date="2019-03" db="EMBL/GenBank/DDBJ databases">
        <title>Draft genome sequences of novel Actinobacteria.</title>
        <authorList>
            <person name="Sahin N."/>
            <person name="Ay H."/>
            <person name="Saygin H."/>
        </authorList>
    </citation>
    <scope>NUCLEOTIDE SEQUENCE [LARGE SCALE GENOMIC DNA]</scope>
    <source>
        <strain evidence="2 3">16K404</strain>
    </source>
</reference>
<evidence type="ECO:0000256" key="1">
    <source>
        <dbReference type="SAM" id="Phobius"/>
    </source>
</evidence>
<keyword evidence="1" id="KW-1133">Transmembrane helix</keyword>
<proteinExistence type="predicted"/>
<dbReference type="AlphaFoldDB" id="A0A4R4USX8"/>
<dbReference type="Proteomes" id="UP000294744">
    <property type="component" value="Unassembled WGS sequence"/>
</dbReference>
<dbReference type="InterPro" id="IPR021401">
    <property type="entry name" value="DUF3040"/>
</dbReference>
<evidence type="ECO:0000313" key="2">
    <source>
        <dbReference type="EMBL" id="TDC95488.1"/>
    </source>
</evidence>
<keyword evidence="1" id="KW-0812">Transmembrane</keyword>
<keyword evidence="1" id="KW-0472">Membrane</keyword>
<dbReference type="Pfam" id="PF11239">
    <property type="entry name" value="DUF3040"/>
    <property type="match status" value="1"/>
</dbReference>